<organism evidence="11">
    <name type="scientific">Candidatus Kentrum sp. LPFa</name>
    <dbReference type="NCBI Taxonomy" id="2126335"/>
    <lineage>
        <taxon>Bacteria</taxon>
        <taxon>Pseudomonadati</taxon>
        <taxon>Pseudomonadota</taxon>
        <taxon>Gammaproteobacteria</taxon>
        <taxon>Candidatus Kentrum</taxon>
    </lineage>
</organism>
<comment type="catalytic activity">
    <reaction evidence="7 9">
        <text>L-methionyl-[protein] + [thioredoxin]-disulfide + H2O = L-methionyl-(R)-S-oxide-[protein] + [thioredoxin]-dithiol</text>
        <dbReference type="Rhea" id="RHEA:24164"/>
        <dbReference type="Rhea" id="RHEA-COMP:10698"/>
        <dbReference type="Rhea" id="RHEA-COMP:10700"/>
        <dbReference type="Rhea" id="RHEA-COMP:12313"/>
        <dbReference type="Rhea" id="RHEA-COMP:12314"/>
        <dbReference type="ChEBI" id="CHEBI:15377"/>
        <dbReference type="ChEBI" id="CHEBI:16044"/>
        <dbReference type="ChEBI" id="CHEBI:29950"/>
        <dbReference type="ChEBI" id="CHEBI:45764"/>
        <dbReference type="ChEBI" id="CHEBI:50058"/>
        <dbReference type="EC" id="1.8.4.12"/>
    </reaction>
</comment>
<dbReference type="AlphaFoldDB" id="A0A450VPN3"/>
<keyword evidence="5 9" id="KW-0862">Zinc</keyword>
<evidence type="ECO:0000256" key="9">
    <source>
        <dbReference type="HAMAP-Rule" id="MF_01400"/>
    </source>
</evidence>
<dbReference type="Gene3D" id="2.170.150.20">
    <property type="entry name" value="Peptide methionine sulfoxide reductase"/>
    <property type="match status" value="1"/>
</dbReference>
<keyword evidence="4 9" id="KW-0479">Metal-binding</keyword>
<dbReference type="PROSITE" id="PS51790">
    <property type="entry name" value="MSRB"/>
    <property type="match status" value="1"/>
</dbReference>
<dbReference type="InterPro" id="IPR002579">
    <property type="entry name" value="Met_Sox_Rdtase_MsrB_dom"/>
</dbReference>
<reference evidence="11" key="1">
    <citation type="submission" date="2019-02" db="EMBL/GenBank/DDBJ databases">
        <authorList>
            <person name="Gruber-Vodicka R. H."/>
            <person name="Seah K. B. B."/>
        </authorList>
    </citation>
    <scope>NUCLEOTIDE SEQUENCE</scope>
    <source>
        <strain evidence="11">BECK_S312</strain>
        <strain evidence="12">BECK_S426</strain>
    </source>
</reference>
<evidence type="ECO:0000256" key="3">
    <source>
        <dbReference type="ARBA" id="ARBA00021130"/>
    </source>
</evidence>
<protein>
    <recommendedName>
        <fullName evidence="3 9">Peptide methionine sulfoxide reductase MsrB</fullName>
        <ecNumber evidence="2 9">1.8.4.12</ecNumber>
    </recommendedName>
    <alternativeName>
        <fullName evidence="8 9">Peptide-methionine (R)-S-oxide reductase</fullName>
    </alternativeName>
</protein>
<dbReference type="InterPro" id="IPR028427">
    <property type="entry name" value="Met_Sox_Rdtase_MsrB"/>
</dbReference>
<name>A0A450VPN3_9GAMM</name>
<dbReference type="EMBL" id="CAADFM010000004">
    <property type="protein sequence ID" value="VFK06739.1"/>
    <property type="molecule type" value="Genomic_DNA"/>
</dbReference>
<dbReference type="SUPFAM" id="SSF51316">
    <property type="entry name" value="Mss4-like"/>
    <property type="match status" value="1"/>
</dbReference>
<sequence length="135" mass="15149">MVKKIQKSEQEWRSQLTPEQFQVARGKGTEHPFSGAYNDCKEDGIYRCVCCGNELFDSETKFDSGTGWPSFSAPISEENVQVEEDNAFGMRRTEVLCRICDAHLGHVFEDGPAPTGLRYCMNSASLQLEKKDTDG</sequence>
<dbReference type="HAMAP" id="MF_01400">
    <property type="entry name" value="MsrB"/>
    <property type="match status" value="1"/>
</dbReference>
<feature type="domain" description="MsrB" evidence="10">
    <location>
        <begin position="9"/>
        <end position="131"/>
    </location>
</feature>
<evidence type="ECO:0000313" key="11">
    <source>
        <dbReference type="EMBL" id="VFK06739.1"/>
    </source>
</evidence>
<evidence type="ECO:0000259" key="10">
    <source>
        <dbReference type="PROSITE" id="PS51790"/>
    </source>
</evidence>
<dbReference type="InterPro" id="IPR011057">
    <property type="entry name" value="Mss4-like_sf"/>
</dbReference>
<evidence type="ECO:0000256" key="5">
    <source>
        <dbReference type="ARBA" id="ARBA00022833"/>
    </source>
</evidence>
<evidence type="ECO:0000256" key="1">
    <source>
        <dbReference type="ARBA" id="ARBA00007174"/>
    </source>
</evidence>
<dbReference type="PANTHER" id="PTHR10173">
    <property type="entry name" value="METHIONINE SULFOXIDE REDUCTASE"/>
    <property type="match status" value="1"/>
</dbReference>
<dbReference type="NCBIfam" id="TIGR00357">
    <property type="entry name" value="peptide-methionine (R)-S-oxide reductase MsrB"/>
    <property type="match status" value="1"/>
</dbReference>
<dbReference type="GO" id="GO:0008270">
    <property type="term" value="F:zinc ion binding"/>
    <property type="evidence" value="ECO:0007669"/>
    <property type="project" value="UniProtKB-UniRule"/>
</dbReference>
<dbReference type="EMBL" id="CAADFP010000005">
    <property type="protein sequence ID" value="VFK23395.1"/>
    <property type="molecule type" value="Genomic_DNA"/>
</dbReference>
<accession>A0A450VPN3</accession>
<dbReference type="GO" id="GO:0030091">
    <property type="term" value="P:protein repair"/>
    <property type="evidence" value="ECO:0007669"/>
    <property type="project" value="InterPro"/>
</dbReference>
<evidence type="ECO:0000256" key="4">
    <source>
        <dbReference type="ARBA" id="ARBA00022723"/>
    </source>
</evidence>
<feature type="binding site" evidence="9">
    <location>
        <position position="51"/>
    </location>
    <ligand>
        <name>Zn(2+)</name>
        <dbReference type="ChEBI" id="CHEBI:29105"/>
    </ligand>
</feature>
<dbReference type="FunFam" id="2.170.150.20:FF:000001">
    <property type="entry name" value="Peptide methionine sulfoxide reductase MsrB"/>
    <property type="match status" value="1"/>
</dbReference>
<gene>
    <name evidence="9" type="primary">msrB</name>
    <name evidence="11" type="ORF">BECKLPF1236A_GA0070988_1000416</name>
    <name evidence="12" type="ORF">BECKLPF1236C_GA0070990_1000520</name>
</gene>
<evidence type="ECO:0000256" key="7">
    <source>
        <dbReference type="ARBA" id="ARBA00048488"/>
    </source>
</evidence>
<dbReference type="GO" id="GO:0005737">
    <property type="term" value="C:cytoplasm"/>
    <property type="evidence" value="ECO:0007669"/>
    <property type="project" value="TreeGrafter"/>
</dbReference>
<evidence type="ECO:0000313" key="12">
    <source>
        <dbReference type="EMBL" id="VFK23395.1"/>
    </source>
</evidence>
<dbReference type="PANTHER" id="PTHR10173:SF52">
    <property type="entry name" value="METHIONINE-R-SULFOXIDE REDUCTASE B1"/>
    <property type="match status" value="1"/>
</dbReference>
<feature type="binding site" evidence="9">
    <location>
        <position position="48"/>
    </location>
    <ligand>
        <name>Zn(2+)</name>
        <dbReference type="ChEBI" id="CHEBI:29105"/>
    </ligand>
</feature>
<evidence type="ECO:0000256" key="8">
    <source>
        <dbReference type="ARBA" id="ARBA00075819"/>
    </source>
</evidence>
<keyword evidence="6 9" id="KW-0560">Oxidoreductase</keyword>
<dbReference type="EC" id="1.8.4.12" evidence="2 9"/>
<dbReference type="Pfam" id="PF01641">
    <property type="entry name" value="SelR"/>
    <property type="match status" value="1"/>
</dbReference>
<feature type="binding site" evidence="9">
    <location>
        <position position="100"/>
    </location>
    <ligand>
        <name>Zn(2+)</name>
        <dbReference type="ChEBI" id="CHEBI:29105"/>
    </ligand>
</feature>
<dbReference type="GO" id="GO:0033743">
    <property type="term" value="F:peptide-methionine (R)-S-oxide reductase activity"/>
    <property type="evidence" value="ECO:0007669"/>
    <property type="project" value="UniProtKB-UniRule"/>
</dbReference>
<proteinExistence type="inferred from homology"/>
<feature type="active site" description="Nucleophile" evidence="9">
    <location>
        <position position="120"/>
    </location>
</feature>
<comment type="similarity">
    <text evidence="1 9">Belongs to the MsrB Met sulfoxide reductase family.</text>
</comment>
<evidence type="ECO:0000256" key="2">
    <source>
        <dbReference type="ARBA" id="ARBA00012499"/>
    </source>
</evidence>
<feature type="binding site" evidence="9">
    <location>
        <position position="97"/>
    </location>
    <ligand>
        <name>Zn(2+)</name>
        <dbReference type="ChEBI" id="CHEBI:29105"/>
    </ligand>
</feature>
<dbReference type="GO" id="GO:0006979">
    <property type="term" value="P:response to oxidative stress"/>
    <property type="evidence" value="ECO:0007669"/>
    <property type="project" value="InterPro"/>
</dbReference>
<evidence type="ECO:0000256" key="6">
    <source>
        <dbReference type="ARBA" id="ARBA00023002"/>
    </source>
</evidence>
<comment type="cofactor">
    <cofactor evidence="9">
        <name>Zn(2+)</name>
        <dbReference type="ChEBI" id="CHEBI:29105"/>
    </cofactor>
    <text evidence="9">Binds 1 zinc ion per subunit. The zinc ion is important for the structural integrity of the protein.</text>
</comment>